<reference evidence="3" key="4">
    <citation type="journal article" date="2008" name="Nucleic Acids Res.">
        <title>The rice annotation project database (RAP-DB): 2008 update.</title>
        <authorList>
            <consortium name="The rice annotation project (RAP)"/>
        </authorList>
    </citation>
    <scope>GENOME REANNOTATION</scope>
    <source>
        <strain evidence="3">cv. Nipponbare</strain>
    </source>
</reference>
<reference evidence="1" key="1">
    <citation type="submission" date="2002-04" db="EMBL/GenBank/DDBJ databases">
        <title>Genomic sequence for Oryza sativa, Nipponbare strain, clone OSJNBb0075K12, from chromosome 10, complete sequence.</title>
        <authorList>
            <person name="McCombie W.R."/>
            <person name="de la Bastide M."/>
            <person name="Spiegel L."/>
            <person name="Nascimento L."/>
            <person name="Zutavern T."/>
            <person name="Balija V."/>
            <person name="Bell M."/>
            <person name="Preston R."/>
            <person name="Kirchoff K."/>
            <person name="Kuit K."/>
            <person name="Baker J."/>
            <person name="Santos L."/>
            <person name="Miller B."/>
            <person name="Cunnius D.M."/>
            <person name="Katzenberger F."/>
            <person name="Muller S."/>
            <person name="Shah R."/>
            <person name="King L."/>
            <person name="Yang C."/>
            <person name="Dike S."/>
            <person name="O'Shaughnessy A."/>
            <person name="Palmer L."/>
            <person name="Dedhia N."/>
        </authorList>
    </citation>
    <scope>NUCLEOTIDE SEQUENCE</scope>
</reference>
<evidence type="ECO:0000313" key="3">
    <source>
        <dbReference type="Proteomes" id="UP000000763"/>
    </source>
</evidence>
<protein>
    <submittedName>
        <fullName evidence="2">Uncharacterized protein</fullName>
    </submittedName>
</protein>
<proteinExistence type="predicted"/>
<dbReference type="AlphaFoldDB" id="A0A5S6RA10"/>
<reference evidence="2" key="2">
    <citation type="submission" date="2002-04" db="EMBL/GenBank/DDBJ databases">
        <title>Rice Genomic Sequence.</title>
        <authorList>
            <person name="Wing R.A."/>
            <person name="Yu Y."/>
            <person name="Yang T.J."/>
            <person name="Nah G."/>
            <person name="Soderlund C."/>
            <person name="Chen M."/>
            <person name="Kim H.-R."/>
            <person name="Rambo T."/>
            <person name="Saski C."/>
            <person name="Henry D."/>
            <person name="Oates R."/>
            <person name="Simmons J."/>
        </authorList>
    </citation>
    <scope>NUCLEOTIDE SEQUENCE</scope>
</reference>
<evidence type="ECO:0000313" key="1">
    <source>
        <dbReference type="EMBL" id="AAM08574.1"/>
    </source>
</evidence>
<evidence type="ECO:0000313" key="2">
    <source>
        <dbReference type="EMBL" id="AAM10760.1"/>
    </source>
</evidence>
<dbReference type="EMBL" id="AC112514">
    <property type="protein sequence ID" value="AAM10760.1"/>
    <property type="molecule type" value="Genomic_DNA"/>
</dbReference>
<accession>A0A5S6RA10</accession>
<dbReference type="EMBL" id="AC092750">
    <property type="protein sequence ID" value="AAM08574.1"/>
    <property type="molecule type" value="Genomic_DNA"/>
</dbReference>
<sequence>MTQYIEVPAKVFLEEFVRMLDLGPLTITGRHIYSSTGLHVVGVQVNLGPADRVPYLYYEAAKTTVAEAEQTASLMAIHALAAERQIEIRDVNYPQVQHLRHQVARLRGRVVEAEKLCAELLTIVRSSENEVMFLERLTHRLYHRVRYLSETITVLQRGGGGSDSSSGRNRTQSVWPEETFARLRYLLGGLRPIETVYLRLSLGPRVGLTQGTPLLKVVRAFPGSMAWVTYFSAVAPGMSLVEKQWLVHGAHTSALQRLVLGPRLEAFSLPLLTLKKQGHLVSLNL</sequence>
<organism evidence="2 3">
    <name type="scientific">Oryza sativa subsp. japonica</name>
    <name type="common">Rice</name>
    <dbReference type="NCBI Taxonomy" id="39947"/>
    <lineage>
        <taxon>Eukaryota</taxon>
        <taxon>Viridiplantae</taxon>
        <taxon>Streptophyta</taxon>
        <taxon>Embryophyta</taxon>
        <taxon>Tracheophyta</taxon>
        <taxon>Spermatophyta</taxon>
        <taxon>Magnoliopsida</taxon>
        <taxon>Liliopsida</taxon>
        <taxon>Poales</taxon>
        <taxon>Poaceae</taxon>
        <taxon>BOP clade</taxon>
        <taxon>Oryzoideae</taxon>
        <taxon>Oryzeae</taxon>
        <taxon>Oryzinae</taxon>
        <taxon>Oryza</taxon>
        <taxon>Oryza sativa</taxon>
    </lineage>
</organism>
<name>A0A5S6RA10_ORYSJ</name>
<dbReference type="Proteomes" id="UP000000763">
    <property type="component" value="Chromosome 10"/>
</dbReference>
<gene>
    <name evidence="1" type="primary">OSJNBb0075K12.8</name>
    <name evidence="2" type="ORF">OSJNAb0023M11.13</name>
</gene>
<reference evidence="3" key="3">
    <citation type="journal article" date="2005" name="Nature">
        <title>The map-based sequence of the rice genome.</title>
        <authorList>
            <consortium name="International rice genome sequencing project (IRGSP)"/>
            <person name="Matsumoto T."/>
            <person name="Wu J."/>
            <person name="Kanamori H."/>
            <person name="Katayose Y."/>
            <person name="Fujisawa M."/>
            <person name="Namiki N."/>
            <person name="Mizuno H."/>
            <person name="Yamamoto K."/>
            <person name="Antonio B.A."/>
            <person name="Baba T."/>
            <person name="Sakata K."/>
            <person name="Nagamura Y."/>
            <person name="Aoki H."/>
            <person name="Arikawa K."/>
            <person name="Arita K."/>
            <person name="Bito T."/>
            <person name="Chiden Y."/>
            <person name="Fujitsuka N."/>
            <person name="Fukunaka R."/>
            <person name="Hamada M."/>
            <person name="Harada C."/>
            <person name="Hayashi A."/>
            <person name="Hijishita S."/>
            <person name="Honda M."/>
            <person name="Hosokawa S."/>
            <person name="Ichikawa Y."/>
            <person name="Idonuma A."/>
            <person name="Iijima M."/>
            <person name="Ikeda M."/>
            <person name="Ikeno M."/>
            <person name="Ito K."/>
            <person name="Ito S."/>
            <person name="Ito T."/>
            <person name="Ito Y."/>
            <person name="Ito Y."/>
            <person name="Iwabuchi A."/>
            <person name="Kamiya K."/>
            <person name="Karasawa W."/>
            <person name="Kurita K."/>
            <person name="Katagiri S."/>
            <person name="Kikuta A."/>
            <person name="Kobayashi H."/>
            <person name="Kobayashi N."/>
            <person name="Machita K."/>
            <person name="Maehara T."/>
            <person name="Masukawa M."/>
            <person name="Mizubayashi T."/>
            <person name="Mukai Y."/>
            <person name="Nagasaki H."/>
            <person name="Nagata Y."/>
            <person name="Naito S."/>
            <person name="Nakashima M."/>
            <person name="Nakama Y."/>
            <person name="Nakamichi Y."/>
            <person name="Nakamura M."/>
            <person name="Meguro A."/>
            <person name="Negishi M."/>
            <person name="Ohta I."/>
            <person name="Ohta T."/>
            <person name="Okamoto M."/>
            <person name="Ono N."/>
            <person name="Saji S."/>
            <person name="Sakaguchi M."/>
            <person name="Sakai K."/>
            <person name="Shibata M."/>
            <person name="Shimokawa T."/>
            <person name="Song J."/>
            <person name="Takazaki Y."/>
            <person name="Terasawa K."/>
            <person name="Tsugane M."/>
            <person name="Tsuji K."/>
            <person name="Ueda S."/>
            <person name="Waki K."/>
            <person name="Yamagata H."/>
            <person name="Yamamoto M."/>
            <person name="Yamamoto S."/>
            <person name="Yamane H."/>
            <person name="Yoshiki S."/>
            <person name="Yoshihara R."/>
            <person name="Yukawa K."/>
            <person name="Zhong H."/>
            <person name="Yano M."/>
            <person name="Yuan Q."/>
            <person name="Ouyang S."/>
            <person name="Liu J."/>
            <person name="Jones K.M."/>
            <person name="Gansberger K."/>
            <person name="Moffat K."/>
            <person name="Hill J."/>
            <person name="Bera J."/>
            <person name="Fadrosh D."/>
            <person name="Jin S."/>
            <person name="Johri S."/>
            <person name="Kim M."/>
            <person name="Overton L."/>
            <person name="Reardon M."/>
            <person name="Tsitrin T."/>
            <person name="Vuong H."/>
            <person name="Weaver B."/>
            <person name="Ciecko A."/>
            <person name="Tallon L."/>
            <person name="Jackson J."/>
            <person name="Pai G."/>
            <person name="Aken S.V."/>
            <person name="Utterback T."/>
            <person name="Reidmuller S."/>
            <person name="Feldblyum T."/>
            <person name="Hsiao J."/>
            <person name="Zismann V."/>
            <person name="Iobst S."/>
            <person name="de Vazeille A.R."/>
            <person name="Buell C.R."/>
            <person name="Ying K."/>
            <person name="Li Y."/>
            <person name="Lu T."/>
            <person name="Huang Y."/>
            <person name="Zhao Q."/>
            <person name="Feng Q."/>
            <person name="Zhang L."/>
            <person name="Zhu J."/>
            <person name="Weng Q."/>
            <person name="Mu J."/>
            <person name="Lu Y."/>
            <person name="Fan D."/>
            <person name="Liu Y."/>
            <person name="Guan J."/>
            <person name="Zhang Y."/>
            <person name="Yu S."/>
            <person name="Liu X."/>
            <person name="Zhang Y."/>
            <person name="Hong G."/>
            <person name="Han B."/>
            <person name="Choisne N."/>
            <person name="Demange N."/>
            <person name="Orjeda G."/>
            <person name="Samain S."/>
            <person name="Cattolico L."/>
            <person name="Pelletier E."/>
            <person name="Couloux A."/>
            <person name="Segurens B."/>
            <person name="Wincker P."/>
            <person name="D'Hont A."/>
            <person name="Scarpelli C."/>
            <person name="Weissenbach J."/>
            <person name="Salanoubat M."/>
            <person name="Quetier F."/>
            <person name="Yu Y."/>
            <person name="Kim H.R."/>
            <person name="Rambo T."/>
            <person name="Currie J."/>
            <person name="Collura K."/>
            <person name="Luo M."/>
            <person name="Yang T."/>
            <person name="Ammiraju J.S.S."/>
            <person name="Engler F."/>
            <person name="Soderlund C."/>
            <person name="Wing R.A."/>
            <person name="Palmer L.E."/>
            <person name="de la Bastide M."/>
            <person name="Spiegel L."/>
            <person name="Nascimento L."/>
            <person name="Zutavern T."/>
            <person name="O'Shaughnessy A."/>
            <person name="Dike S."/>
            <person name="Dedhia N."/>
            <person name="Preston R."/>
            <person name="Balija V."/>
            <person name="McCombie W.R."/>
            <person name="Chow T."/>
            <person name="Chen H."/>
            <person name="Chung M."/>
            <person name="Chen C."/>
            <person name="Shaw J."/>
            <person name="Wu H."/>
            <person name="Hsiao K."/>
            <person name="Chao Y."/>
            <person name="Chu M."/>
            <person name="Cheng C."/>
            <person name="Hour A."/>
            <person name="Lee P."/>
            <person name="Lin S."/>
            <person name="Lin Y."/>
            <person name="Liou J."/>
            <person name="Liu S."/>
            <person name="Hsing Y."/>
            <person name="Raghuvanshi S."/>
            <person name="Mohanty A."/>
            <person name="Bharti A.K."/>
            <person name="Gaur A."/>
            <person name="Gupta V."/>
            <person name="Kumar D."/>
            <person name="Ravi V."/>
            <person name="Vij S."/>
            <person name="Kapur A."/>
            <person name="Khurana P."/>
            <person name="Khurana P."/>
            <person name="Khurana J.P."/>
            <person name="Tyagi A.K."/>
            <person name="Gaikwad K."/>
            <person name="Singh A."/>
            <person name="Dalal V."/>
            <person name="Srivastava S."/>
            <person name="Dixit A."/>
            <person name="Pal A.K."/>
            <person name="Ghazi I.A."/>
            <person name="Yadav M."/>
            <person name="Pandit A."/>
            <person name="Bhargava A."/>
            <person name="Sureshbabu K."/>
            <person name="Batra K."/>
            <person name="Sharma T.R."/>
            <person name="Mohapatra T."/>
            <person name="Singh N.K."/>
            <person name="Messing J."/>
            <person name="Nelson A.B."/>
            <person name="Fuks G."/>
            <person name="Kavchok S."/>
            <person name="Keizer G."/>
            <person name="Linton E."/>
            <person name="Llaca V."/>
            <person name="Song R."/>
            <person name="Tanyolac B."/>
            <person name="Young S."/>
            <person name="Ho-Il K."/>
            <person name="Hahn J.H."/>
            <person name="Sangsakoo G."/>
            <person name="Vanavichit A."/>
            <person name="de Mattos Luiz.A.T."/>
            <person name="Zimmer P.D."/>
            <person name="Malone G."/>
            <person name="Dellagostin O."/>
            <person name="de Oliveira A.C."/>
            <person name="Bevan M."/>
            <person name="Bancroft I."/>
            <person name="Minx P."/>
            <person name="Cordum H."/>
            <person name="Wilson R."/>
            <person name="Cheng Z."/>
            <person name="Jin W."/>
            <person name="Jiang J."/>
            <person name="Leong S.A."/>
            <person name="Iwama H."/>
            <person name="Gojobori T."/>
            <person name="Itoh T."/>
            <person name="Niimura Y."/>
            <person name="Fujii Y."/>
            <person name="Habara T."/>
            <person name="Sakai H."/>
            <person name="Sato Y."/>
            <person name="Wilson G."/>
            <person name="Kumar K."/>
            <person name="McCouch S."/>
            <person name="Juretic N."/>
            <person name="Hoen D."/>
            <person name="Wright S."/>
            <person name="Bruskiewich R."/>
            <person name="Bureau T."/>
            <person name="Miyao A."/>
            <person name="Hirochika H."/>
            <person name="Nishikawa T."/>
            <person name="Kadowaki K."/>
            <person name="Sugiura M."/>
            <person name="Burr B."/>
            <person name="Sasaki T."/>
        </authorList>
    </citation>
    <scope>NUCLEOTIDE SEQUENCE [LARGE SCALE GENOMIC DNA]</scope>
    <source>
        <strain evidence="3">cv. Nipponbare</strain>
    </source>
</reference>